<dbReference type="SUPFAM" id="SSF88946">
    <property type="entry name" value="Sigma2 domain of RNA polymerase sigma factors"/>
    <property type="match status" value="1"/>
</dbReference>
<evidence type="ECO:0000313" key="7">
    <source>
        <dbReference type="EMBL" id="KAA2240182.1"/>
    </source>
</evidence>
<reference evidence="7 8" key="2">
    <citation type="submission" date="2019-09" db="EMBL/GenBank/DDBJ databases">
        <authorList>
            <person name="Jin C."/>
        </authorList>
    </citation>
    <scope>NUCLEOTIDE SEQUENCE [LARGE SCALE GENOMIC DNA]</scope>
    <source>
        <strain evidence="7 8">BN140078</strain>
    </source>
</reference>
<dbReference type="Pfam" id="PF04542">
    <property type="entry name" value="Sigma70_r2"/>
    <property type="match status" value="1"/>
</dbReference>
<keyword evidence="2" id="KW-0805">Transcription regulation</keyword>
<dbReference type="GO" id="GO:0016987">
    <property type="term" value="F:sigma factor activity"/>
    <property type="evidence" value="ECO:0007669"/>
    <property type="project" value="UniProtKB-KW"/>
</dbReference>
<sequence>MQNTHSTDISIVAAFKKGSEQAFTELFHNYSSWLYGEALFYCQDKDDAKDLVQEVFANLWEKRASIDASKDIRKFLFISLRNAYINRVHKDKAAQNYVNYQLRQTNEHISPPELPGDKNNEELANKVRKAVEAIKGNAARSAIEMYYLDGESYENIALKTGQPVQSLRNAVARGLSILRKKSKFR</sequence>
<protein>
    <submittedName>
        <fullName evidence="7">RNA polymerase sigma factor</fullName>
    </submittedName>
</protein>
<comment type="caution">
    <text evidence="7">The sequence shown here is derived from an EMBL/GenBank/DDBJ whole genome shotgun (WGS) entry which is preliminary data.</text>
</comment>
<dbReference type="InterPro" id="IPR013249">
    <property type="entry name" value="RNA_pol_sigma70_r4_t2"/>
</dbReference>
<dbReference type="Proteomes" id="UP000324611">
    <property type="component" value="Unassembled WGS sequence"/>
</dbReference>
<evidence type="ECO:0000256" key="2">
    <source>
        <dbReference type="ARBA" id="ARBA00023015"/>
    </source>
</evidence>
<dbReference type="Gene3D" id="1.10.1740.10">
    <property type="match status" value="1"/>
</dbReference>
<accession>A0A5B2VPI0</accession>
<comment type="similarity">
    <text evidence="1">Belongs to the sigma-70 factor family. ECF subfamily.</text>
</comment>
<dbReference type="PANTHER" id="PTHR43133:SF46">
    <property type="entry name" value="RNA POLYMERASE SIGMA-70 FACTOR ECF SUBFAMILY"/>
    <property type="match status" value="1"/>
</dbReference>
<dbReference type="InterPro" id="IPR039425">
    <property type="entry name" value="RNA_pol_sigma-70-like"/>
</dbReference>
<keyword evidence="3" id="KW-0731">Sigma factor</keyword>
<dbReference type="SUPFAM" id="SSF88659">
    <property type="entry name" value="Sigma3 and sigma4 domains of RNA polymerase sigma factors"/>
    <property type="match status" value="1"/>
</dbReference>
<evidence type="ECO:0000256" key="3">
    <source>
        <dbReference type="ARBA" id="ARBA00023082"/>
    </source>
</evidence>
<reference evidence="7 8" key="1">
    <citation type="submission" date="2019-09" db="EMBL/GenBank/DDBJ databases">
        <title>Chitinophaga ginsengihumi sp. nov., isolated from soil of ginseng rhizosphere.</title>
        <authorList>
            <person name="Lee J."/>
        </authorList>
    </citation>
    <scope>NUCLEOTIDE SEQUENCE [LARGE SCALE GENOMIC DNA]</scope>
    <source>
        <strain evidence="7 8">BN140078</strain>
    </source>
</reference>
<name>A0A5B2VPI0_9BACT</name>
<dbReference type="GO" id="GO:0006352">
    <property type="term" value="P:DNA-templated transcription initiation"/>
    <property type="evidence" value="ECO:0007669"/>
    <property type="project" value="InterPro"/>
</dbReference>
<dbReference type="Gene3D" id="1.10.10.10">
    <property type="entry name" value="Winged helix-like DNA-binding domain superfamily/Winged helix DNA-binding domain"/>
    <property type="match status" value="1"/>
</dbReference>
<dbReference type="RefSeq" id="WP_149841360.1">
    <property type="nucleotide sequence ID" value="NZ_VUOC01000004.1"/>
</dbReference>
<proteinExistence type="inferred from homology"/>
<evidence type="ECO:0000313" key="8">
    <source>
        <dbReference type="Proteomes" id="UP000324611"/>
    </source>
</evidence>
<dbReference type="EMBL" id="VUOC01000004">
    <property type="protein sequence ID" value="KAA2240182.1"/>
    <property type="molecule type" value="Genomic_DNA"/>
</dbReference>
<evidence type="ECO:0000256" key="4">
    <source>
        <dbReference type="ARBA" id="ARBA00023163"/>
    </source>
</evidence>
<dbReference type="InterPro" id="IPR013324">
    <property type="entry name" value="RNA_pol_sigma_r3/r4-like"/>
</dbReference>
<dbReference type="PANTHER" id="PTHR43133">
    <property type="entry name" value="RNA POLYMERASE ECF-TYPE SIGMA FACTO"/>
    <property type="match status" value="1"/>
</dbReference>
<dbReference type="InterPro" id="IPR013325">
    <property type="entry name" value="RNA_pol_sigma_r2"/>
</dbReference>
<evidence type="ECO:0000259" key="5">
    <source>
        <dbReference type="Pfam" id="PF04542"/>
    </source>
</evidence>
<dbReference type="Pfam" id="PF08281">
    <property type="entry name" value="Sigma70_r4_2"/>
    <property type="match status" value="1"/>
</dbReference>
<dbReference type="InterPro" id="IPR036388">
    <property type="entry name" value="WH-like_DNA-bd_sf"/>
</dbReference>
<dbReference type="InterPro" id="IPR014284">
    <property type="entry name" value="RNA_pol_sigma-70_dom"/>
</dbReference>
<feature type="domain" description="RNA polymerase sigma factor 70 region 4 type 2" evidence="6">
    <location>
        <begin position="140"/>
        <end position="176"/>
    </location>
</feature>
<dbReference type="InterPro" id="IPR007627">
    <property type="entry name" value="RNA_pol_sigma70_r2"/>
</dbReference>
<evidence type="ECO:0000259" key="6">
    <source>
        <dbReference type="Pfam" id="PF08281"/>
    </source>
</evidence>
<dbReference type="AlphaFoldDB" id="A0A5B2VPI0"/>
<evidence type="ECO:0000256" key="1">
    <source>
        <dbReference type="ARBA" id="ARBA00010641"/>
    </source>
</evidence>
<keyword evidence="4" id="KW-0804">Transcription</keyword>
<organism evidence="7 8">
    <name type="scientific">Chitinophaga agrisoli</name>
    <dbReference type="NCBI Taxonomy" id="2607653"/>
    <lineage>
        <taxon>Bacteria</taxon>
        <taxon>Pseudomonadati</taxon>
        <taxon>Bacteroidota</taxon>
        <taxon>Chitinophagia</taxon>
        <taxon>Chitinophagales</taxon>
        <taxon>Chitinophagaceae</taxon>
        <taxon>Chitinophaga</taxon>
    </lineage>
</organism>
<keyword evidence="8" id="KW-1185">Reference proteome</keyword>
<gene>
    <name evidence="7" type="ORF">F0L74_28865</name>
</gene>
<feature type="domain" description="RNA polymerase sigma-70 region 2" evidence="5">
    <location>
        <begin position="26"/>
        <end position="91"/>
    </location>
</feature>
<dbReference type="NCBIfam" id="TIGR02937">
    <property type="entry name" value="sigma70-ECF"/>
    <property type="match status" value="1"/>
</dbReference>
<dbReference type="GO" id="GO:0003677">
    <property type="term" value="F:DNA binding"/>
    <property type="evidence" value="ECO:0007669"/>
    <property type="project" value="InterPro"/>
</dbReference>